<keyword evidence="4" id="KW-1185">Reference proteome</keyword>
<comment type="caution">
    <text evidence="3">The sequence shown here is derived from an EMBL/GenBank/DDBJ whole genome shotgun (WGS) entry which is preliminary data.</text>
</comment>
<dbReference type="InterPro" id="IPR029071">
    <property type="entry name" value="Ubiquitin-like_domsf"/>
</dbReference>
<dbReference type="SUPFAM" id="SSF54236">
    <property type="entry name" value="Ubiquitin-like"/>
    <property type="match status" value="1"/>
</dbReference>
<protein>
    <recommendedName>
        <fullName evidence="2">Ubiquitin-like domain-containing protein</fullName>
    </recommendedName>
</protein>
<evidence type="ECO:0000256" key="1">
    <source>
        <dbReference type="SAM" id="MobiDB-lite"/>
    </source>
</evidence>
<evidence type="ECO:0000313" key="3">
    <source>
        <dbReference type="EMBL" id="CAJ1403262.1"/>
    </source>
</evidence>
<feature type="region of interest" description="Disordered" evidence="1">
    <location>
        <begin position="93"/>
        <end position="143"/>
    </location>
</feature>
<dbReference type="PROSITE" id="PS50053">
    <property type="entry name" value="UBIQUITIN_2"/>
    <property type="match status" value="1"/>
</dbReference>
<sequence>MASSASLVFVHDDFTHTFKIFKVKGCATINTEGKSFHPLTAGDLDGLNKQTLQKFAHKGARNLPLRMSRDEMVNHCLTNWQLLLENYGDMTHLRAPEAPAPPMVTEAQEESEEEAQEESEEEAQEESEEEAQEADDRANQESDPELVENLIQLFDDESHLDQAYLDDPWDLDSEEIELIQVSMREPCKGRNIFERPFRPAMTVLEFKEWFVQKTQEKQHGQMNKLELDTTDFKLMSNYQELQDDQTLKSYAHYGRLEVLIHFKLKGGGLVRKHVSKHQALQVLKTKAKAFATKGDETFDLHAFPDDFQRFVTAQKDKLEAVQLMVGEGRDIVKLALRNANDTTLVELKNMMEKKYEGKDDVSESRIAIATTMLFPSLETLGASAKALASVHGEMMAYLMGCYAEKYHFFHGSEARFENKRFVSDIVDEQKRRVILTDAGAPTSVEQSPNCAAM</sequence>
<proteinExistence type="predicted"/>
<evidence type="ECO:0000259" key="2">
    <source>
        <dbReference type="PROSITE" id="PS50053"/>
    </source>
</evidence>
<feature type="compositionally biased region" description="Acidic residues" evidence="1">
    <location>
        <begin position="107"/>
        <end position="133"/>
    </location>
</feature>
<dbReference type="EMBL" id="CAUJNA010003488">
    <property type="protein sequence ID" value="CAJ1403262.1"/>
    <property type="molecule type" value="Genomic_DNA"/>
</dbReference>
<reference evidence="3" key="1">
    <citation type="submission" date="2023-08" db="EMBL/GenBank/DDBJ databases">
        <authorList>
            <person name="Chen Y."/>
            <person name="Shah S."/>
            <person name="Dougan E. K."/>
            <person name="Thang M."/>
            <person name="Chan C."/>
        </authorList>
    </citation>
    <scope>NUCLEOTIDE SEQUENCE</scope>
</reference>
<dbReference type="InterPro" id="IPR000626">
    <property type="entry name" value="Ubiquitin-like_dom"/>
</dbReference>
<feature type="domain" description="Ubiquitin-like" evidence="2">
    <location>
        <begin position="179"/>
        <end position="267"/>
    </location>
</feature>
<dbReference type="AlphaFoldDB" id="A0AA36JBQ4"/>
<gene>
    <name evidence="3" type="ORF">EVOR1521_LOCUS25977</name>
</gene>
<name>A0AA36JBQ4_9DINO</name>
<evidence type="ECO:0000313" key="4">
    <source>
        <dbReference type="Proteomes" id="UP001178507"/>
    </source>
</evidence>
<accession>A0AA36JBQ4</accession>
<dbReference type="Proteomes" id="UP001178507">
    <property type="component" value="Unassembled WGS sequence"/>
</dbReference>
<organism evidence="3 4">
    <name type="scientific">Effrenium voratum</name>
    <dbReference type="NCBI Taxonomy" id="2562239"/>
    <lineage>
        <taxon>Eukaryota</taxon>
        <taxon>Sar</taxon>
        <taxon>Alveolata</taxon>
        <taxon>Dinophyceae</taxon>
        <taxon>Suessiales</taxon>
        <taxon>Symbiodiniaceae</taxon>
        <taxon>Effrenium</taxon>
    </lineage>
</organism>